<dbReference type="Gene3D" id="2.60.40.1620">
    <property type="entry name" value="Lipoprotein YajI-like"/>
    <property type="match status" value="1"/>
</dbReference>
<dbReference type="PROSITE" id="PS51257">
    <property type="entry name" value="PROKAR_LIPOPROTEIN"/>
    <property type="match status" value="1"/>
</dbReference>
<evidence type="ECO:0000313" key="3">
    <source>
        <dbReference type="Proteomes" id="UP001597237"/>
    </source>
</evidence>
<reference evidence="3" key="1">
    <citation type="journal article" date="2019" name="Int. J. Syst. Evol. Microbiol.">
        <title>The Global Catalogue of Microorganisms (GCM) 10K type strain sequencing project: providing services to taxonomists for standard genome sequencing and annotation.</title>
        <authorList>
            <consortium name="The Broad Institute Genomics Platform"/>
            <consortium name="The Broad Institute Genome Sequencing Center for Infectious Disease"/>
            <person name="Wu L."/>
            <person name="Ma J."/>
        </authorList>
    </citation>
    <scope>NUCLEOTIDE SEQUENCE [LARGE SCALE GENOMIC DNA]</scope>
    <source>
        <strain evidence="3">DFY28</strain>
    </source>
</reference>
<keyword evidence="3" id="KW-1185">Reference proteome</keyword>
<dbReference type="RefSeq" id="WP_377281550.1">
    <property type="nucleotide sequence ID" value="NZ_JBHRSI010000004.1"/>
</dbReference>
<name>A0ABW4N5T9_9CAUL</name>
<feature type="domain" description="DUF3251" evidence="1">
    <location>
        <begin position="35"/>
        <end position="170"/>
    </location>
</feature>
<evidence type="ECO:0000313" key="2">
    <source>
        <dbReference type="EMBL" id="MFD1785489.1"/>
    </source>
</evidence>
<organism evidence="2 3">
    <name type="scientific">Phenylobacterium terrae</name>
    <dbReference type="NCBI Taxonomy" id="2665495"/>
    <lineage>
        <taxon>Bacteria</taxon>
        <taxon>Pseudomonadati</taxon>
        <taxon>Pseudomonadota</taxon>
        <taxon>Alphaproteobacteria</taxon>
        <taxon>Caulobacterales</taxon>
        <taxon>Caulobacteraceae</taxon>
        <taxon>Phenylobacterium</taxon>
    </lineage>
</organism>
<protein>
    <submittedName>
        <fullName evidence="2">DUF3251 domain-containing protein</fullName>
    </submittedName>
</protein>
<accession>A0ABW4N5T9</accession>
<dbReference type="Pfam" id="PF11622">
    <property type="entry name" value="DUF3251"/>
    <property type="match status" value="1"/>
</dbReference>
<evidence type="ECO:0000259" key="1">
    <source>
        <dbReference type="Pfam" id="PF11622"/>
    </source>
</evidence>
<gene>
    <name evidence="2" type="ORF">ACFSC0_18965</name>
</gene>
<dbReference type="EMBL" id="JBHUEY010000006">
    <property type="protein sequence ID" value="MFD1785489.1"/>
    <property type="molecule type" value="Genomic_DNA"/>
</dbReference>
<proteinExistence type="predicted"/>
<comment type="caution">
    <text evidence="2">The sequence shown here is derived from an EMBL/GenBank/DDBJ whole genome shotgun (WGS) entry which is preliminary data.</text>
</comment>
<sequence>MTSVIWRVICTAVTAAAVGGCEYGETASTSDTYLELTQRVEKLEASARTEQLVAEYEANAFLKPTDREYSWLKTDFGMVAVAIEAVSANANGSRVVLTFGNPSSAGLTGISATVDWGRVDASGTPVGQPFSKEVTFDRPLLGGTWRNYPITLADVPPAELGYIRVKNFQHKQIFLNVTN</sequence>
<dbReference type="InterPro" id="IPR021658">
    <property type="entry name" value="DUF3251"/>
</dbReference>
<dbReference type="Proteomes" id="UP001597237">
    <property type="component" value="Unassembled WGS sequence"/>
</dbReference>
<dbReference type="InterPro" id="IPR037125">
    <property type="entry name" value="YajI-like_sf"/>
</dbReference>